<keyword evidence="4" id="KW-0539">Nucleus</keyword>
<feature type="region of interest" description="Disordered" evidence="5">
    <location>
        <begin position="658"/>
        <end position="678"/>
    </location>
</feature>
<protein>
    <submittedName>
        <fullName evidence="6">Expressed protein</fullName>
    </submittedName>
</protein>
<organism evidence="6 7">
    <name type="scientific">Phakopsora pachyrhizi</name>
    <name type="common">Asian soybean rust disease fungus</name>
    <dbReference type="NCBI Taxonomy" id="170000"/>
    <lineage>
        <taxon>Eukaryota</taxon>
        <taxon>Fungi</taxon>
        <taxon>Dikarya</taxon>
        <taxon>Basidiomycota</taxon>
        <taxon>Pucciniomycotina</taxon>
        <taxon>Pucciniomycetes</taxon>
        <taxon>Pucciniales</taxon>
        <taxon>Phakopsoraceae</taxon>
        <taxon>Phakopsora</taxon>
    </lineage>
</organism>
<feature type="region of interest" description="Disordered" evidence="5">
    <location>
        <begin position="219"/>
        <end position="259"/>
    </location>
</feature>
<dbReference type="PANTHER" id="PTHR45093:SF2">
    <property type="entry name" value="LISH DOMAIN-CONTAINING PROTEIN"/>
    <property type="match status" value="1"/>
</dbReference>
<proteinExistence type="predicted"/>
<dbReference type="Proteomes" id="UP001153365">
    <property type="component" value="Unassembled WGS sequence"/>
</dbReference>
<feature type="compositionally biased region" description="Low complexity" evidence="5">
    <location>
        <begin position="591"/>
        <end position="602"/>
    </location>
</feature>
<name>A0AAV0APA4_PHAPC</name>
<dbReference type="GO" id="GO:0005634">
    <property type="term" value="C:nucleus"/>
    <property type="evidence" value="ECO:0007669"/>
    <property type="project" value="UniProtKB-SubCell"/>
</dbReference>
<dbReference type="SMART" id="SM00667">
    <property type="entry name" value="LisH"/>
    <property type="match status" value="1"/>
</dbReference>
<accession>A0AAV0APA4</accession>
<feature type="region of interest" description="Disordered" evidence="5">
    <location>
        <begin position="707"/>
        <end position="737"/>
    </location>
</feature>
<reference evidence="6" key="1">
    <citation type="submission" date="2022-06" db="EMBL/GenBank/DDBJ databases">
        <authorList>
            <consortium name="SYNGENTA / RWTH Aachen University"/>
        </authorList>
    </citation>
    <scope>NUCLEOTIDE SEQUENCE</scope>
</reference>
<dbReference type="PANTHER" id="PTHR45093">
    <property type="entry name" value="TRANSCRIPTION ACTIVATOR MSS11"/>
    <property type="match status" value="1"/>
</dbReference>
<feature type="compositionally biased region" description="Low complexity" evidence="5">
    <location>
        <begin position="351"/>
        <end position="360"/>
    </location>
</feature>
<evidence type="ECO:0000256" key="1">
    <source>
        <dbReference type="ARBA" id="ARBA00004123"/>
    </source>
</evidence>
<keyword evidence="2" id="KW-0805">Transcription regulation</keyword>
<dbReference type="InterPro" id="IPR006594">
    <property type="entry name" value="LisH"/>
</dbReference>
<evidence type="ECO:0000313" key="6">
    <source>
        <dbReference type="EMBL" id="CAH7669427.1"/>
    </source>
</evidence>
<evidence type="ECO:0000256" key="3">
    <source>
        <dbReference type="ARBA" id="ARBA00023163"/>
    </source>
</evidence>
<keyword evidence="3" id="KW-0804">Transcription</keyword>
<feature type="compositionally biased region" description="Polar residues" evidence="5">
    <location>
        <begin position="222"/>
        <end position="254"/>
    </location>
</feature>
<comment type="caution">
    <text evidence="6">The sequence shown here is derived from an EMBL/GenBank/DDBJ whole genome shotgun (WGS) entry which is preliminary data.</text>
</comment>
<feature type="region of interest" description="Disordered" evidence="5">
    <location>
        <begin position="562"/>
        <end position="602"/>
    </location>
</feature>
<dbReference type="PROSITE" id="PS50896">
    <property type="entry name" value="LISH"/>
    <property type="match status" value="1"/>
</dbReference>
<feature type="compositionally biased region" description="Polar residues" evidence="5">
    <location>
        <begin position="319"/>
        <end position="331"/>
    </location>
</feature>
<comment type="subcellular location">
    <subcellularLocation>
        <location evidence="1">Nucleus</location>
    </subcellularLocation>
</comment>
<sequence length="887" mass="96870">MVNSPTCETRSVPALFRSAASKNVIKTSSKTLKPTISMPLNSTYSKSNSPLITSAFEHLNQAAPSGNNWQSDFSLNQYIYDYLSKRGFNSTASKLLQESGMDKHEDWRKNKLLDTPSGLLFEWWIIFWEVYLAKSGQSTHSEANTYIQAIRNGSKSKLCSETGSYYPGLSSTCQVASQTTPIATGIVSIGSNSRFSTSPQALRPLPPPHTDLFAIAQRQKPHSNPSGTHNSSPATGNLSETSGDGPSPKNSPQLSGFPHVLNNVQNMDVIDLPTTKSKNLKVQQFQNIEDYQKNDQQHPSNQLHHSQDAWHSVLPRGSYDSQNHQSEQSPKQPELQLETKTQNIKQKSKTKSQFQKLKQQAQNEKQGQELNPEIREAKLSKNGSHNPKPHDLGLSARTSQELASVLMRPPLPPPAQPRIPDSEREAITRQSLLDCGFAGREISALDDEERSKLSEKLTYFTQMYYASQANRAISASKSAPLVNPDLRSLPAHPSFYRDPMQLSSQGQRERQLGVSRANQMMANTQLAANTLSTSSNYSIPQIVSSQVSTRTSDVRKRNIASTSYHGLPPIVGPKTQPSDPSSPRGRKRARGGSSSSTPSPKISIQVAQSANDLNRQVDMPKHHENQDSTKHLAVCNSSNLAIGSLDCEYSLRKGNVNNIENNSFKNDRSSPATASSNINMSSGIQSGCAPVNKRNAAIRIFCSSSENPKDLHTSSDTPDRSVSSPSYSLASAKATPPENMIGYSTGNGHRMVGTLPGAIPMGMDYITHENLGFQNLENIRSVADLSSVSMVATSKAGNQTRSSEAVKALSGENLNSGKAENLKKTSEKNRIEFNIQDLGLPSLDVDSVISLNSAGVGHQFTNMDLALPDGFDLSELLKDQTLWGNLP</sequence>
<dbReference type="Pfam" id="PF08513">
    <property type="entry name" value="LisH"/>
    <property type="match status" value="1"/>
</dbReference>
<feature type="compositionally biased region" description="Low complexity" evidence="5">
    <location>
        <begin position="721"/>
        <end position="734"/>
    </location>
</feature>
<evidence type="ECO:0000313" key="7">
    <source>
        <dbReference type="Proteomes" id="UP001153365"/>
    </source>
</evidence>
<keyword evidence="7" id="KW-1185">Reference proteome</keyword>
<feature type="region of interest" description="Disordered" evidence="5">
    <location>
        <begin position="313"/>
        <end position="371"/>
    </location>
</feature>
<feature type="compositionally biased region" description="Basic and acidic residues" evidence="5">
    <location>
        <begin position="707"/>
        <end position="719"/>
    </location>
</feature>
<evidence type="ECO:0000256" key="2">
    <source>
        <dbReference type="ARBA" id="ARBA00023015"/>
    </source>
</evidence>
<evidence type="ECO:0000256" key="5">
    <source>
        <dbReference type="SAM" id="MobiDB-lite"/>
    </source>
</evidence>
<gene>
    <name evidence="6" type="ORF">PPACK8108_LOCUS4049</name>
</gene>
<dbReference type="AlphaFoldDB" id="A0AAV0APA4"/>
<dbReference type="EMBL" id="CALTRL010000733">
    <property type="protein sequence ID" value="CAH7669427.1"/>
    <property type="molecule type" value="Genomic_DNA"/>
</dbReference>
<feature type="region of interest" description="Disordered" evidence="5">
    <location>
        <begin position="492"/>
        <end position="512"/>
    </location>
</feature>
<evidence type="ECO:0000256" key="4">
    <source>
        <dbReference type="ARBA" id="ARBA00023242"/>
    </source>
</evidence>